<sequence>MIDYYMDKDKQELNPIWVDEKAREAAESFFSEQGALKSSQLRKFYTNVKSLERQYQAAQGEKKIAFARILPMIKLLKAKSEYALKRKVVPESFKTWLWKNVDSVKDASDFKAFLLHFEAVVGFSAQYTKD</sequence>
<evidence type="ECO:0000313" key="9">
    <source>
        <dbReference type="Proteomes" id="UP000199355"/>
    </source>
</evidence>
<evidence type="ECO:0000256" key="3">
    <source>
        <dbReference type="ARBA" id="ARBA00016118"/>
    </source>
</evidence>
<dbReference type="InterPro" id="IPR010149">
    <property type="entry name" value="CRISPR-assoc_prot_Csm2_III-A"/>
</dbReference>
<proteinExistence type="inferred from homology"/>
<feature type="coiled-coil region" evidence="7">
    <location>
        <begin position="41"/>
        <end position="68"/>
    </location>
</feature>
<dbReference type="GO" id="GO:0051607">
    <property type="term" value="P:defense response to virus"/>
    <property type="evidence" value="ECO:0007669"/>
    <property type="project" value="UniProtKB-KW"/>
</dbReference>
<dbReference type="STRING" id="571438.SAMN05192586_106123"/>
<reference evidence="9" key="1">
    <citation type="submission" date="2016-10" db="EMBL/GenBank/DDBJ databases">
        <authorList>
            <person name="Varghese N."/>
            <person name="Submissions S."/>
        </authorList>
    </citation>
    <scope>NUCLEOTIDE SEQUENCE [LARGE SCALE GENOMIC DNA]</scope>
    <source>
        <strain evidence="9">KHC7</strain>
    </source>
</reference>
<evidence type="ECO:0000256" key="1">
    <source>
        <dbReference type="ARBA" id="ARBA00003640"/>
    </source>
</evidence>
<keyword evidence="5" id="KW-0051">Antiviral defense</keyword>
<dbReference type="NCBIfam" id="TIGR01870">
    <property type="entry name" value="cas_TM1810_Csm2"/>
    <property type="match status" value="1"/>
</dbReference>
<dbReference type="EMBL" id="FNBX01000006">
    <property type="protein sequence ID" value="SDF50333.1"/>
    <property type="molecule type" value="Genomic_DNA"/>
</dbReference>
<evidence type="ECO:0000256" key="5">
    <source>
        <dbReference type="ARBA" id="ARBA00023118"/>
    </source>
</evidence>
<evidence type="ECO:0000256" key="2">
    <source>
        <dbReference type="ARBA" id="ARBA00006896"/>
    </source>
</evidence>
<dbReference type="GO" id="GO:0003723">
    <property type="term" value="F:RNA binding"/>
    <property type="evidence" value="ECO:0007669"/>
    <property type="project" value="UniProtKB-KW"/>
</dbReference>
<comment type="similarity">
    <text evidence="2">Belongs to the CRISPR-associated Csm2 family.</text>
</comment>
<evidence type="ECO:0000256" key="4">
    <source>
        <dbReference type="ARBA" id="ARBA00022884"/>
    </source>
</evidence>
<keyword evidence="7" id="KW-0175">Coiled coil</keyword>
<name>A0A1G7LLN8_9BACT</name>
<dbReference type="Proteomes" id="UP000199355">
    <property type="component" value="Unassembled WGS sequence"/>
</dbReference>
<dbReference type="AlphaFoldDB" id="A0A1G7LLN8"/>
<keyword evidence="4" id="KW-0694">RNA-binding</keyword>
<dbReference type="Pfam" id="PF03750">
    <property type="entry name" value="Csm2_III-A"/>
    <property type="match status" value="1"/>
</dbReference>
<evidence type="ECO:0000256" key="7">
    <source>
        <dbReference type="SAM" id="Coils"/>
    </source>
</evidence>
<gene>
    <name evidence="8" type="ORF">SAMN05192586_106123</name>
</gene>
<comment type="function">
    <text evidence="1">This subunit may be involved in monitoring complementarity of crRNA and target RNA.</text>
</comment>
<evidence type="ECO:0000256" key="6">
    <source>
        <dbReference type="ARBA" id="ARBA00031723"/>
    </source>
</evidence>
<evidence type="ECO:0000313" key="8">
    <source>
        <dbReference type="EMBL" id="SDF50333.1"/>
    </source>
</evidence>
<protein>
    <recommendedName>
        <fullName evidence="3">CRISPR system Cms protein Csm2</fullName>
    </recommendedName>
    <alternativeName>
        <fullName evidence="6">CRISPR type III A-associated protein Csm2</fullName>
    </alternativeName>
</protein>
<organism evidence="8 9">
    <name type="scientific">Desulfovibrio legallii</name>
    <dbReference type="NCBI Taxonomy" id="571438"/>
    <lineage>
        <taxon>Bacteria</taxon>
        <taxon>Pseudomonadati</taxon>
        <taxon>Thermodesulfobacteriota</taxon>
        <taxon>Desulfovibrionia</taxon>
        <taxon>Desulfovibrionales</taxon>
        <taxon>Desulfovibrionaceae</taxon>
        <taxon>Desulfovibrio</taxon>
    </lineage>
</organism>
<keyword evidence="9" id="KW-1185">Reference proteome</keyword>
<accession>A0A1G7LLN8</accession>
<dbReference type="RefSeq" id="WP_180365405.1">
    <property type="nucleotide sequence ID" value="NZ_FNBX01000006.1"/>
</dbReference>